<name>A0A9X4AAW1_LACAM</name>
<evidence type="ECO:0000256" key="5">
    <source>
        <dbReference type="PROSITE-ProRule" id="PRU10058"/>
    </source>
</evidence>
<dbReference type="AlphaFoldDB" id="A0A9X4AAW1"/>
<keyword evidence="3 6" id="KW-0378">Hydrolase</keyword>
<feature type="active site" description="Nucleophile" evidence="5">
    <location>
        <position position="138"/>
    </location>
</feature>
<dbReference type="GO" id="GO:0004553">
    <property type="term" value="F:hydrolase activity, hydrolyzing O-glycosyl compounds"/>
    <property type="evidence" value="ECO:0007669"/>
    <property type="project" value="InterPro"/>
</dbReference>
<dbReference type="SUPFAM" id="SSF48208">
    <property type="entry name" value="Six-hairpin glycosidases"/>
    <property type="match status" value="1"/>
</dbReference>
<proteinExistence type="inferred from homology"/>
<dbReference type="PRINTS" id="PR00735">
    <property type="entry name" value="GLHYDRLASE8"/>
</dbReference>
<evidence type="ECO:0000256" key="4">
    <source>
        <dbReference type="ARBA" id="ARBA00023295"/>
    </source>
</evidence>
<keyword evidence="6" id="KW-0624">Polysaccharide degradation</keyword>
<reference evidence="8" key="2">
    <citation type="submission" date="2022-10" db="EMBL/GenBank/DDBJ databases">
        <authorList>
            <person name="Kostovova I."/>
            <person name="Moravkova M."/>
            <person name="Pechar R."/>
        </authorList>
    </citation>
    <scope>NUCLEOTIDE SEQUENCE</scope>
    <source>
        <strain evidence="8">M490A</strain>
    </source>
</reference>
<evidence type="ECO:0000256" key="7">
    <source>
        <dbReference type="SAM" id="Phobius"/>
    </source>
</evidence>
<keyword evidence="2" id="KW-0732">Signal</keyword>
<dbReference type="InterPro" id="IPR002037">
    <property type="entry name" value="Glyco_hydro_8"/>
</dbReference>
<keyword evidence="6" id="KW-0119">Carbohydrate metabolism</keyword>
<dbReference type="InterPro" id="IPR012341">
    <property type="entry name" value="6hp_glycosidase-like_sf"/>
</dbReference>
<evidence type="ECO:0000313" key="9">
    <source>
        <dbReference type="Proteomes" id="UP001141981"/>
    </source>
</evidence>
<dbReference type="InterPro" id="IPR019834">
    <property type="entry name" value="Glyco_hydro_8_CS"/>
</dbReference>
<evidence type="ECO:0000256" key="1">
    <source>
        <dbReference type="ARBA" id="ARBA00009209"/>
    </source>
</evidence>
<organism evidence="8 9">
    <name type="scientific">Lactobacillus amylovorus</name>
    <dbReference type="NCBI Taxonomy" id="1604"/>
    <lineage>
        <taxon>Bacteria</taxon>
        <taxon>Bacillati</taxon>
        <taxon>Bacillota</taxon>
        <taxon>Bacilli</taxon>
        <taxon>Lactobacillales</taxon>
        <taxon>Lactobacillaceae</taxon>
        <taxon>Lactobacillus</taxon>
    </lineage>
</organism>
<keyword evidence="4 6" id="KW-0326">Glycosidase</keyword>
<keyword evidence="7" id="KW-1133">Transmembrane helix</keyword>
<accession>A0A9X4AAW1</accession>
<keyword evidence="7" id="KW-0472">Membrane</keyword>
<gene>
    <name evidence="8" type="ORF">ODU72_06910</name>
</gene>
<dbReference type="PROSITE" id="PS00812">
    <property type="entry name" value="GLYCOSYL_HYDROL_F8"/>
    <property type="match status" value="1"/>
</dbReference>
<reference evidence="8" key="1">
    <citation type="journal article" date="2022" name="Microorganisms">
        <title>Antibiotic Susceptibility, Resistance Gene Determinants and Corresponding Genomic Regions in Lactobacillus amylovorus Isolates Derived from Wild Boars and Domestic Pigs.</title>
        <authorList>
            <person name="Moravkova M."/>
            <person name="Kostovova I."/>
            <person name="Kavanova K."/>
            <person name="Pechar R."/>
            <person name="Stanek S."/>
            <person name="Brychta A."/>
            <person name="Zeman M."/>
            <person name="Kubasova T."/>
        </authorList>
    </citation>
    <scope>NUCLEOTIDE SEQUENCE</scope>
    <source>
        <strain evidence="8">M490A</strain>
    </source>
</reference>
<dbReference type="EMBL" id="JAOTGY010000012">
    <property type="protein sequence ID" value="MDB6258400.1"/>
    <property type="molecule type" value="Genomic_DNA"/>
</dbReference>
<dbReference type="Gene3D" id="1.50.10.10">
    <property type="match status" value="1"/>
</dbReference>
<dbReference type="InterPro" id="IPR008928">
    <property type="entry name" value="6-hairpin_glycosidase_sf"/>
</dbReference>
<dbReference type="EC" id="3.2.1.-" evidence="6"/>
<evidence type="ECO:0000256" key="6">
    <source>
        <dbReference type="RuleBase" id="RU361167"/>
    </source>
</evidence>
<evidence type="ECO:0000256" key="3">
    <source>
        <dbReference type="ARBA" id="ARBA00022801"/>
    </source>
</evidence>
<comment type="caution">
    <text evidence="8">The sequence shown here is derived from an EMBL/GenBank/DDBJ whole genome shotgun (WGS) entry which is preliminary data.</text>
</comment>
<sequence length="377" mass="43927">MKRLNHNHHLSLYFIVIIAIFSGIMAYVRLQNSSQLRHNFYRQWHKDYVVKVNKQESFIDTTPKTETRTALSEGQGYGMYIAVLSAKRKWGKKEYFDQLNNFYLKHRETINKDKTALMSWRAVENNGHWTINKNSATDGDLFIAQALLLASKQWHDDKYQKEAHAILQDILRYEYNPDTETLTVGDWADSKSKYYNLMRTSDVMPEFFDNFYQETDDKRWLVIKNTMLKRLNQLSHQNKTGLVPDFAWVSKNDAQPVKPKTISTENDGYYSANACRVPMMLAGCNDRSAQNTLKRMLKFFSKQNTITAGYTLKGKPLNKYQSASFSAPIFDAVSFNRNEGYDDLFMSQQYIFARHLPRNNYYDAALTTMAALDADKL</sequence>
<dbReference type="Pfam" id="PF01270">
    <property type="entry name" value="Glyco_hydro_8"/>
    <property type="match status" value="1"/>
</dbReference>
<feature type="transmembrane region" description="Helical" evidence="7">
    <location>
        <begin position="12"/>
        <end position="30"/>
    </location>
</feature>
<evidence type="ECO:0000256" key="2">
    <source>
        <dbReference type="ARBA" id="ARBA00022729"/>
    </source>
</evidence>
<comment type="similarity">
    <text evidence="1 6">Belongs to the glycosyl hydrolase 8 (cellulase D) family.</text>
</comment>
<dbReference type="GO" id="GO:0000272">
    <property type="term" value="P:polysaccharide catabolic process"/>
    <property type="evidence" value="ECO:0007669"/>
    <property type="project" value="UniProtKB-KW"/>
</dbReference>
<dbReference type="Proteomes" id="UP001141981">
    <property type="component" value="Unassembled WGS sequence"/>
</dbReference>
<evidence type="ECO:0000313" key="8">
    <source>
        <dbReference type="EMBL" id="MDB6258400.1"/>
    </source>
</evidence>
<keyword evidence="7" id="KW-0812">Transmembrane</keyword>
<protein>
    <recommendedName>
        <fullName evidence="6">Glucanase</fullName>
        <ecNumber evidence="6">3.2.1.-</ecNumber>
    </recommendedName>
</protein>
<dbReference type="RefSeq" id="WP_271862977.1">
    <property type="nucleotide sequence ID" value="NZ_JAOTGR010000009.1"/>
</dbReference>